<keyword evidence="3" id="KW-1185">Reference proteome</keyword>
<accession>G4CIY1</accession>
<gene>
    <name evidence="2" type="ORF">HMPREF9371_1570</name>
</gene>
<evidence type="ECO:0000313" key="2">
    <source>
        <dbReference type="EMBL" id="EGY52218.1"/>
    </source>
</evidence>
<evidence type="ECO:0000256" key="1">
    <source>
        <dbReference type="SAM" id="MobiDB-lite"/>
    </source>
</evidence>
<evidence type="ECO:0000313" key="3">
    <source>
        <dbReference type="Proteomes" id="UP000003019"/>
    </source>
</evidence>
<dbReference type="STRING" id="1032488.HMPREF9371_1570"/>
<feature type="region of interest" description="Disordered" evidence="1">
    <location>
        <begin position="1"/>
        <end position="28"/>
    </location>
</feature>
<dbReference type="HOGENOM" id="CLU_2974720_0_0_4"/>
<dbReference type="EMBL" id="AGAY01000057">
    <property type="protein sequence ID" value="EGY52218.1"/>
    <property type="molecule type" value="Genomic_DNA"/>
</dbReference>
<sequence>MHHQGCPKAGHGSETVRQSRWPEPGGNEVLAKTSLFDMFGRRKGFAKNSGYLKRFQVA</sequence>
<organism evidence="2 3">
    <name type="scientific">Neisseria shayeganii 871</name>
    <dbReference type="NCBI Taxonomy" id="1032488"/>
    <lineage>
        <taxon>Bacteria</taxon>
        <taxon>Pseudomonadati</taxon>
        <taxon>Pseudomonadota</taxon>
        <taxon>Betaproteobacteria</taxon>
        <taxon>Neisseriales</taxon>
        <taxon>Neisseriaceae</taxon>
        <taxon>Neisseria</taxon>
    </lineage>
</organism>
<proteinExistence type="predicted"/>
<dbReference type="PATRIC" id="fig|1032488.3.peg.1480"/>
<dbReference type="AlphaFoldDB" id="G4CIY1"/>
<comment type="caution">
    <text evidence="2">The sequence shown here is derived from an EMBL/GenBank/DDBJ whole genome shotgun (WGS) entry which is preliminary data.</text>
</comment>
<protein>
    <submittedName>
        <fullName evidence="2">Uncharacterized protein</fullName>
    </submittedName>
</protein>
<dbReference type="Proteomes" id="UP000003019">
    <property type="component" value="Unassembled WGS sequence"/>
</dbReference>
<name>G4CIY1_9NEIS</name>
<reference evidence="2 3" key="1">
    <citation type="submission" date="2011-05" db="EMBL/GenBank/DDBJ databases">
        <authorList>
            <person name="Muzny D."/>
            <person name="Qin X."/>
            <person name="Deng J."/>
            <person name="Jiang H."/>
            <person name="Liu Y."/>
            <person name="Qu J."/>
            <person name="Song X.-Z."/>
            <person name="Zhang L."/>
            <person name="Thornton R."/>
            <person name="Coyle M."/>
            <person name="Francisco L."/>
            <person name="Jackson L."/>
            <person name="Javaid M."/>
            <person name="Korchina V."/>
            <person name="Kovar C."/>
            <person name="Mata R."/>
            <person name="Mathew T."/>
            <person name="Ngo R."/>
            <person name="Nguyen L."/>
            <person name="Nguyen N."/>
            <person name="Okwuonu G."/>
            <person name="Ongeri F."/>
            <person name="Pham C."/>
            <person name="Simmons D."/>
            <person name="Wilczek-Boney K."/>
            <person name="Hale W."/>
            <person name="Jakkamsetti A."/>
            <person name="Pham P."/>
            <person name="Ruth R."/>
            <person name="San Lucas F."/>
            <person name="Warren J."/>
            <person name="Zhang J."/>
            <person name="Zhao Z."/>
            <person name="Zhou C."/>
            <person name="Zhu D."/>
            <person name="Lee S."/>
            <person name="Bess C."/>
            <person name="Blankenburg K."/>
            <person name="Forbes L."/>
            <person name="Fu Q."/>
            <person name="Gubbala S."/>
            <person name="Hirani K."/>
            <person name="Jayaseelan J.C."/>
            <person name="Lara F."/>
            <person name="Munidasa M."/>
            <person name="Palculict T."/>
            <person name="Patil S."/>
            <person name="Pu L.-L."/>
            <person name="Saada N."/>
            <person name="Tang L."/>
            <person name="Weissenberger G."/>
            <person name="Zhu Y."/>
            <person name="Hemphill L."/>
            <person name="Shang Y."/>
            <person name="Youmans B."/>
            <person name="Ayvaz T."/>
            <person name="Ross M."/>
            <person name="Santibanez J."/>
            <person name="Aqrawi P."/>
            <person name="Gross S."/>
            <person name="Joshi V."/>
            <person name="Fowler G."/>
            <person name="Nazareth L."/>
            <person name="Reid J."/>
            <person name="Worley K."/>
            <person name="Petrosino J."/>
            <person name="Highlander S."/>
            <person name="Gibbs R."/>
        </authorList>
    </citation>
    <scope>NUCLEOTIDE SEQUENCE [LARGE SCALE GENOMIC DNA]</scope>
    <source>
        <strain evidence="2 3">871</strain>
    </source>
</reference>